<dbReference type="RefSeq" id="WP_185575107.1">
    <property type="nucleotide sequence ID" value="NZ_JAARYH010000001.1"/>
</dbReference>
<sequence length="274" mass="32090">MDNWLDLIVKVLPASLVLISGIGGLLQFIGSYIYADKLERHLQSSAKRFFVSIVPQFLCSIGFFIVFIAYILIQHGEKTQKNNAEKTLSGYQIFETIFILSILFIVLMILTHQIFKAFKRNPARLWYIEEDYQRIYLVKKSGKNKILCHIVSLDAKKEDFTRSFLSADEIVLPTEILLNSDLKINILESRMEIINFKEHFKVVHYLFIIGSLAILFGGFYFFVFSTGFDLLNLIIFSLIFTFYCWFMYPFYKGGFYKNIFTDAIRIFVKKKRDI</sequence>
<keyword evidence="1" id="KW-0812">Transmembrane</keyword>
<name>A0A7X0YWS9_9LIST</name>
<feature type="transmembrane region" description="Helical" evidence="1">
    <location>
        <begin position="49"/>
        <end position="73"/>
    </location>
</feature>
<reference evidence="2 3" key="1">
    <citation type="submission" date="2020-03" db="EMBL/GenBank/DDBJ databases">
        <title>Soil Listeria distribution.</title>
        <authorList>
            <person name="Liao J."/>
            <person name="Wiedmann M."/>
        </authorList>
    </citation>
    <scope>NUCLEOTIDE SEQUENCE [LARGE SCALE GENOMIC DNA]</scope>
    <source>
        <strain evidence="2 3">FSL L7-0245</strain>
    </source>
</reference>
<feature type="transmembrane region" description="Helical" evidence="1">
    <location>
        <begin position="93"/>
        <end position="115"/>
    </location>
</feature>
<evidence type="ECO:0000313" key="3">
    <source>
        <dbReference type="Proteomes" id="UP000519573"/>
    </source>
</evidence>
<proteinExistence type="predicted"/>
<keyword evidence="1" id="KW-0472">Membrane</keyword>
<accession>A0A7X0YWS9</accession>
<feature type="transmembrane region" description="Helical" evidence="1">
    <location>
        <begin position="202"/>
        <end position="224"/>
    </location>
</feature>
<dbReference type="EMBL" id="JAARYH010000001">
    <property type="protein sequence ID" value="MBC2165071.1"/>
    <property type="molecule type" value="Genomic_DNA"/>
</dbReference>
<dbReference type="Proteomes" id="UP000519573">
    <property type="component" value="Unassembled WGS sequence"/>
</dbReference>
<protein>
    <submittedName>
        <fullName evidence="2">Uncharacterized protein</fullName>
    </submittedName>
</protein>
<organism evidence="2 3">
    <name type="scientific">Listeria booriae</name>
    <dbReference type="NCBI Taxonomy" id="1552123"/>
    <lineage>
        <taxon>Bacteria</taxon>
        <taxon>Bacillati</taxon>
        <taxon>Bacillota</taxon>
        <taxon>Bacilli</taxon>
        <taxon>Bacillales</taxon>
        <taxon>Listeriaceae</taxon>
        <taxon>Listeria</taxon>
    </lineage>
</organism>
<feature type="transmembrane region" description="Helical" evidence="1">
    <location>
        <begin position="230"/>
        <end position="251"/>
    </location>
</feature>
<feature type="transmembrane region" description="Helical" evidence="1">
    <location>
        <begin position="12"/>
        <end position="35"/>
    </location>
</feature>
<gene>
    <name evidence="2" type="ORF">HCB26_00615</name>
</gene>
<evidence type="ECO:0000256" key="1">
    <source>
        <dbReference type="SAM" id="Phobius"/>
    </source>
</evidence>
<dbReference type="AlphaFoldDB" id="A0A7X0YWS9"/>
<evidence type="ECO:0000313" key="2">
    <source>
        <dbReference type="EMBL" id="MBC2165071.1"/>
    </source>
</evidence>
<comment type="caution">
    <text evidence="2">The sequence shown here is derived from an EMBL/GenBank/DDBJ whole genome shotgun (WGS) entry which is preliminary data.</text>
</comment>
<keyword evidence="1" id="KW-1133">Transmembrane helix</keyword>